<dbReference type="AlphaFoldDB" id="A0A413VCP2"/>
<evidence type="ECO:0000313" key="1">
    <source>
        <dbReference type="EMBL" id="RHB31382.1"/>
    </source>
</evidence>
<dbReference type="EMBL" id="QSGO01000022">
    <property type="protein sequence ID" value="RHB31382.1"/>
    <property type="molecule type" value="Genomic_DNA"/>
</dbReference>
<comment type="caution">
    <text evidence="1">The sequence shown here is derived from an EMBL/GenBank/DDBJ whole genome shotgun (WGS) entry which is preliminary data.</text>
</comment>
<sequence>MNCKLWIANLCEKSDINGLIGRMELQEYYNAPEVFERGCTDYALAAWRLRLACMQPRRSLHAVKVYTAHRMKKSMFFTC</sequence>
<gene>
    <name evidence="1" type="ORF">DW888_17745</name>
</gene>
<protein>
    <submittedName>
        <fullName evidence="1">Uncharacterized protein</fullName>
    </submittedName>
</protein>
<dbReference type="Proteomes" id="UP000284379">
    <property type="component" value="Unassembled WGS sequence"/>
</dbReference>
<accession>A0A413VCP2</accession>
<evidence type="ECO:0000313" key="2">
    <source>
        <dbReference type="Proteomes" id="UP000284379"/>
    </source>
</evidence>
<proteinExistence type="predicted"/>
<name>A0A413VCP2_9BACE</name>
<dbReference type="RefSeq" id="WP_122202127.1">
    <property type="nucleotide sequence ID" value="NZ_CABJFV010000022.1"/>
</dbReference>
<organism evidence="1 2">
    <name type="scientific">Bacteroides nordii</name>
    <dbReference type="NCBI Taxonomy" id="291645"/>
    <lineage>
        <taxon>Bacteria</taxon>
        <taxon>Pseudomonadati</taxon>
        <taxon>Bacteroidota</taxon>
        <taxon>Bacteroidia</taxon>
        <taxon>Bacteroidales</taxon>
        <taxon>Bacteroidaceae</taxon>
        <taxon>Bacteroides</taxon>
    </lineage>
</organism>
<reference evidence="1 2" key="1">
    <citation type="submission" date="2018-08" db="EMBL/GenBank/DDBJ databases">
        <title>A genome reference for cultivated species of the human gut microbiota.</title>
        <authorList>
            <person name="Zou Y."/>
            <person name="Xue W."/>
            <person name="Luo G."/>
        </authorList>
    </citation>
    <scope>NUCLEOTIDE SEQUENCE [LARGE SCALE GENOMIC DNA]</scope>
    <source>
        <strain evidence="1 2">AM40-30BH</strain>
    </source>
</reference>